<protein>
    <submittedName>
        <fullName evidence="2">Uncharacterized protein</fullName>
    </submittedName>
</protein>
<evidence type="ECO:0000256" key="1">
    <source>
        <dbReference type="SAM" id="SignalP"/>
    </source>
</evidence>
<evidence type="ECO:0000313" key="2">
    <source>
        <dbReference type="EMBL" id="TCO12050.1"/>
    </source>
</evidence>
<keyword evidence="3" id="KW-1185">Reference proteome</keyword>
<dbReference type="RefSeq" id="WP_132008126.1">
    <property type="nucleotide sequence ID" value="NZ_JBHUNN010000002.1"/>
</dbReference>
<comment type="caution">
    <text evidence="2">The sequence shown here is derived from an EMBL/GenBank/DDBJ whole genome shotgun (WGS) entry which is preliminary data.</text>
</comment>
<proteinExistence type="predicted"/>
<keyword evidence="1" id="KW-0732">Signal</keyword>
<dbReference type="AlphaFoldDB" id="A0A4R2GQU1"/>
<feature type="signal peptide" evidence="1">
    <location>
        <begin position="1"/>
        <end position="24"/>
    </location>
</feature>
<evidence type="ECO:0000313" key="3">
    <source>
        <dbReference type="Proteomes" id="UP000294881"/>
    </source>
</evidence>
<dbReference type="EMBL" id="SLWL01000010">
    <property type="protein sequence ID" value="TCO12050.1"/>
    <property type="molecule type" value="Genomic_DNA"/>
</dbReference>
<accession>A0A4R2GQU1</accession>
<dbReference type="Proteomes" id="UP000294881">
    <property type="component" value="Unassembled WGS sequence"/>
</dbReference>
<sequence length="60" mass="6330">MKRLLQIIPAVVLGLGLAAAPADARNYPCSKGKGGVSHCRNGKFICKDGSISQSKRTCSR</sequence>
<dbReference type="OrthoDB" id="7027094at2"/>
<name>A0A4R2GQU1_9HYPH</name>
<reference evidence="2 3" key="1">
    <citation type="submission" date="2019-03" db="EMBL/GenBank/DDBJ databases">
        <title>Genomic Encyclopedia of Type Strains, Phase IV (KMG-IV): sequencing the most valuable type-strain genomes for metagenomic binning, comparative biology and taxonomic classification.</title>
        <authorList>
            <person name="Goeker M."/>
        </authorList>
    </citation>
    <scope>NUCLEOTIDE SEQUENCE [LARGE SCALE GENOMIC DNA]</scope>
    <source>
        <strain evidence="2 3">DSM 22958</strain>
    </source>
</reference>
<organism evidence="2 3">
    <name type="scientific">Camelimonas lactis</name>
    <dbReference type="NCBI Taxonomy" id="659006"/>
    <lineage>
        <taxon>Bacteria</taxon>
        <taxon>Pseudomonadati</taxon>
        <taxon>Pseudomonadota</taxon>
        <taxon>Alphaproteobacteria</taxon>
        <taxon>Hyphomicrobiales</taxon>
        <taxon>Chelatococcaceae</taxon>
        <taxon>Camelimonas</taxon>
    </lineage>
</organism>
<gene>
    <name evidence="2" type="ORF">EV666_11088</name>
</gene>
<feature type="chain" id="PRO_5020277188" evidence="1">
    <location>
        <begin position="25"/>
        <end position="60"/>
    </location>
</feature>